<evidence type="ECO:0000259" key="4">
    <source>
        <dbReference type="Pfam" id="PF08164"/>
    </source>
</evidence>
<comment type="caution">
    <text evidence="6">The sequence shown here is derived from an EMBL/GenBank/DDBJ whole genome shotgun (WGS) entry which is preliminary data.</text>
</comment>
<feature type="domain" description="Apoptosis-antagonizing transcription factor C-terminal" evidence="4">
    <location>
        <begin position="424"/>
        <end position="504"/>
    </location>
</feature>
<dbReference type="GO" id="GO:0000462">
    <property type="term" value="P:maturation of SSU-rRNA from tricistronic rRNA transcript (SSU-rRNA, 5.8S rRNA, LSU-rRNA)"/>
    <property type="evidence" value="ECO:0007669"/>
    <property type="project" value="TreeGrafter"/>
</dbReference>
<dbReference type="EMBL" id="LGST01000056">
    <property type="protein sequence ID" value="KND96371.1"/>
    <property type="molecule type" value="Genomic_DNA"/>
</dbReference>
<evidence type="ECO:0000313" key="6">
    <source>
        <dbReference type="EMBL" id="KND96371.1"/>
    </source>
</evidence>
<dbReference type="VEuPathDB" id="FungiDB:CJJ07_004801"/>
<dbReference type="PANTHER" id="PTHR15565">
    <property type="entry name" value="AATF PROTEIN APOPTOSIS ANTAGONIZING TRANSCRIPTION FACTOR"/>
    <property type="match status" value="1"/>
</dbReference>
<evidence type="ECO:0000259" key="5">
    <source>
        <dbReference type="Pfam" id="PF13339"/>
    </source>
</evidence>
<dbReference type="VEuPathDB" id="FungiDB:CJJ09_001488"/>
<proteinExistence type="inferred from homology"/>
<dbReference type="VEuPathDB" id="FungiDB:B9J08_002604"/>
<gene>
    <name evidence="6" type="ORF">QG37_07255</name>
</gene>
<dbReference type="InterPro" id="IPR012617">
    <property type="entry name" value="AATF_C"/>
</dbReference>
<feature type="compositionally biased region" description="Basic and acidic residues" evidence="3">
    <location>
        <begin position="82"/>
        <end position="94"/>
    </location>
</feature>
<dbReference type="VEuPathDB" id="FungiDB:QG37_07255"/>
<dbReference type="InterPro" id="IPR039223">
    <property type="entry name" value="AATF/Bfr2"/>
</dbReference>
<dbReference type="AlphaFoldDB" id="A0A0L0NQG2"/>
<dbReference type="VEuPathDB" id="FungiDB:CJI97_002658"/>
<feature type="domain" description="AATF leucine zipper-containing" evidence="5">
    <location>
        <begin position="199"/>
        <end position="323"/>
    </location>
</feature>
<feature type="compositionally biased region" description="Acidic residues" evidence="3">
    <location>
        <begin position="515"/>
        <end position="529"/>
    </location>
</feature>
<feature type="compositionally biased region" description="Acidic residues" evidence="3">
    <location>
        <begin position="150"/>
        <end position="170"/>
    </location>
</feature>
<dbReference type="Pfam" id="PF13339">
    <property type="entry name" value="AATF-Che1"/>
    <property type="match status" value="1"/>
</dbReference>
<protein>
    <recommendedName>
        <fullName evidence="2">Protein BFR2</fullName>
    </recommendedName>
</protein>
<dbReference type="InterPro" id="IPR025160">
    <property type="entry name" value="AATF"/>
</dbReference>
<evidence type="ECO:0000256" key="3">
    <source>
        <dbReference type="SAM" id="MobiDB-lite"/>
    </source>
</evidence>
<feature type="compositionally biased region" description="Basic and acidic residues" evidence="3">
    <location>
        <begin position="1"/>
        <end position="12"/>
    </location>
</feature>
<dbReference type="VEuPathDB" id="FungiDB:CJI96_0000450"/>
<feature type="region of interest" description="Disordered" evidence="3">
    <location>
        <begin position="1"/>
        <end position="173"/>
    </location>
</feature>
<reference evidence="7" key="1">
    <citation type="journal article" date="2015" name="BMC Genomics">
        <title>Draft genome of a commonly misdiagnosed multidrug resistant pathogen Candida auris.</title>
        <authorList>
            <person name="Chatterjee S."/>
            <person name="Alampalli S.V."/>
            <person name="Nageshan R.K."/>
            <person name="Chettiar S.T."/>
            <person name="Joshi S."/>
            <person name="Tatu U.S."/>
        </authorList>
    </citation>
    <scope>NUCLEOTIDE SEQUENCE [LARGE SCALE GENOMIC DNA]</scope>
    <source>
        <strain evidence="7">6684</strain>
    </source>
</reference>
<dbReference type="Pfam" id="PF08164">
    <property type="entry name" value="TRAUB"/>
    <property type="match status" value="1"/>
</dbReference>
<feature type="region of interest" description="Disordered" evidence="3">
    <location>
        <begin position="381"/>
        <end position="407"/>
    </location>
</feature>
<comment type="similarity">
    <text evidence="1">Belongs to the AATF family.</text>
</comment>
<evidence type="ECO:0000256" key="1">
    <source>
        <dbReference type="ARBA" id="ARBA00008966"/>
    </source>
</evidence>
<dbReference type="GO" id="GO:0005730">
    <property type="term" value="C:nucleolus"/>
    <property type="evidence" value="ECO:0007669"/>
    <property type="project" value="TreeGrafter"/>
</dbReference>
<name>A0A0L0NQG2_CANAR</name>
<feature type="compositionally biased region" description="Acidic residues" evidence="3">
    <location>
        <begin position="100"/>
        <end position="141"/>
    </location>
</feature>
<feature type="region of interest" description="Disordered" evidence="3">
    <location>
        <begin position="511"/>
        <end position="539"/>
    </location>
</feature>
<feature type="compositionally biased region" description="Acidic residues" evidence="3">
    <location>
        <begin position="15"/>
        <end position="25"/>
    </location>
</feature>
<sequence>MAKKSLAEKYAEAEQPVDFDIENEELNPFARIDEEGSLSSDSDDEALKKEQYVPVGKSKLRSQNGSLVKGEKYKGAVTSRKSLYDDSDGSRDDNEGSEGSGEENEEEEEGSEEEGDDVEGEDGEEEEDEEEDGADLSEDDSGASLRANSDDESGMDEDDESESEGYEEDGDAKRQKIKAMMAKERKHIVNRLSEAASQEALKGYAILQQHKLFDALIDARLKVQKALTNSNLLPGNYDTLVEEKLGDESTDGKIEEVSQKCYSLLDMILQLRSKLYVKENVVVEPVDHKPKKRLLEQYLEATSKYDTILNDYRSNVLTKWLAKIQNSSGSSAMNASKFKALNQSAEQQVINNLADMERLVKRTRLNRKQLKPLGFEYYEKLKTQGTSNENSEGKDGEEEIPETQQSRSLNVQEVELIFDDEDFYRVLLNDLVDKKIQSTDPTSGLQFAMRGAASAKVKKNVDNKASKGRKLRYHVQEPIANFETPQPALKWDDDQIDEFFASLLGQRVSMKEQLSEEEDEEEEEEEELLVGDNSIKLFG</sequence>
<organism evidence="6 7">
    <name type="scientific">Candidozyma auris</name>
    <name type="common">Yeast</name>
    <name type="synonym">Candida auris</name>
    <dbReference type="NCBI Taxonomy" id="498019"/>
    <lineage>
        <taxon>Eukaryota</taxon>
        <taxon>Fungi</taxon>
        <taxon>Dikarya</taxon>
        <taxon>Ascomycota</taxon>
        <taxon>Saccharomycotina</taxon>
        <taxon>Pichiomycetes</taxon>
        <taxon>Metschnikowiaceae</taxon>
        <taxon>Candidozyma</taxon>
    </lineage>
</organism>
<accession>A0A0L0NQG2</accession>
<evidence type="ECO:0000256" key="2">
    <source>
        <dbReference type="ARBA" id="ARBA00013850"/>
    </source>
</evidence>
<evidence type="ECO:0000313" key="7">
    <source>
        <dbReference type="Proteomes" id="UP000037122"/>
    </source>
</evidence>
<dbReference type="PANTHER" id="PTHR15565:SF0">
    <property type="entry name" value="PROTEIN AATF"/>
    <property type="match status" value="1"/>
</dbReference>
<dbReference type="Proteomes" id="UP000037122">
    <property type="component" value="Unassembled WGS sequence"/>
</dbReference>